<comment type="caution">
    <text evidence="1">The sequence shown here is derived from an EMBL/GenBank/DDBJ whole genome shotgun (WGS) entry which is preliminary data.</text>
</comment>
<name>A0A645FAY8_9ZZZZ</name>
<evidence type="ECO:0000313" key="1">
    <source>
        <dbReference type="EMBL" id="MPN11481.1"/>
    </source>
</evidence>
<dbReference type="EMBL" id="VSSQ01057699">
    <property type="protein sequence ID" value="MPN11481.1"/>
    <property type="molecule type" value="Genomic_DNA"/>
</dbReference>
<dbReference type="AlphaFoldDB" id="A0A645FAY8"/>
<protein>
    <submittedName>
        <fullName evidence="1">Uncharacterized protein</fullName>
    </submittedName>
</protein>
<gene>
    <name evidence="1" type="ORF">SDC9_158784</name>
</gene>
<organism evidence="1">
    <name type="scientific">bioreactor metagenome</name>
    <dbReference type="NCBI Taxonomy" id="1076179"/>
    <lineage>
        <taxon>unclassified sequences</taxon>
        <taxon>metagenomes</taxon>
        <taxon>ecological metagenomes</taxon>
    </lineage>
</organism>
<proteinExistence type="predicted"/>
<accession>A0A645FAY8</accession>
<reference evidence="1" key="1">
    <citation type="submission" date="2019-08" db="EMBL/GenBank/DDBJ databases">
        <authorList>
            <person name="Kucharzyk K."/>
            <person name="Murdoch R.W."/>
            <person name="Higgins S."/>
            <person name="Loffler F."/>
        </authorList>
    </citation>
    <scope>NUCLEOTIDE SEQUENCE</scope>
</reference>
<sequence>MSDQFFNIVTSVYQPAVYRNTFAILNIITLNTAYPGQSSHNACPITVSESSFDVISVKILWIYVVIFFKFSA</sequence>